<dbReference type="InterPro" id="IPR009057">
    <property type="entry name" value="Homeodomain-like_sf"/>
</dbReference>
<feature type="domain" description="HTH tetR-type" evidence="5">
    <location>
        <begin position="10"/>
        <end position="70"/>
    </location>
</feature>
<dbReference type="InterPro" id="IPR036271">
    <property type="entry name" value="Tet_transcr_reg_TetR-rel_C_sf"/>
</dbReference>
<evidence type="ECO:0000256" key="2">
    <source>
        <dbReference type="ARBA" id="ARBA00023125"/>
    </source>
</evidence>
<feature type="DNA-binding region" description="H-T-H motif" evidence="4">
    <location>
        <begin position="33"/>
        <end position="52"/>
    </location>
</feature>
<dbReference type="GO" id="GO:0000976">
    <property type="term" value="F:transcription cis-regulatory region binding"/>
    <property type="evidence" value="ECO:0007669"/>
    <property type="project" value="TreeGrafter"/>
</dbReference>
<dbReference type="PANTHER" id="PTHR30055">
    <property type="entry name" value="HTH-TYPE TRANSCRIPTIONAL REGULATOR RUTR"/>
    <property type="match status" value="1"/>
</dbReference>
<gene>
    <name evidence="6" type="ORF">C8N24_5190</name>
</gene>
<name>A0A660L6H4_9ACTN</name>
<dbReference type="InterPro" id="IPR001647">
    <property type="entry name" value="HTH_TetR"/>
</dbReference>
<dbReference type="Gene3D" id="1.10.357.10">
    <property type="entry name" value="Tetracycline Repressor, domain 2"/>
    <property type="match status" value="1"/>
</dbReference>
<dbReference type="GO" id="GO:0003700">
    <property type="term" value="F:DNA-binding transcription factor activity"/>
    <property type="evidence" value="ECO:0007669"/>
    <property type="project" value="TreeGrafter"/>
</dbReference>
<keyword evidence="3" id="KW-0804">Transcription</keyword>
<dbReference type="PROSITE" id="PS50977">
    <property type="entry name" value="HTH_TETR_2"/>
    <property type="match status" value="1"/>
</dbReference>
<evidence type="ECO:0000259" key="5">
    <source>
        <dbReference type="PROSITE" id="PS50977"/>
    </source>
</evidence>
<dbReference type="Pfam" id="PF00440">
    <property type="entry name" value="TetR_N"/>
    <property type="match status" value="1"/>
</dbReference>
<evidence type="ECO:0000256" key="3">
    <source>
        <dbReference type="ARBA" id="ARBA00023163"/>
    </source>
</evidence>
<comment type="caution">
    <text evidence="6">The sequence shown here is derived from an EMBL/GenBank/DDBJ whole genome shotgun (WGS) entry which is preliminary data.</text>
</comment>
<evidence type="ECO:0000313" key="7">
    <source>
        <dbReference type="Proteomes" id="UP000278962"/>
    </source>
</evidence>
<dbReference type="SUPFAM" id="SSF46689">
    <property type="entry name" value="Homeodomain-like"/>
    <property type="match status" value="1"/>
</dbReference>
<keyword evidence="2 4" id="KW-0238">DNA-binding</keyword>
<dbReference type="AlphaFoldDB" id="A0A660L6H4"/>
<dbReference type="SUPFAM" id="SSF48498">
    <property type="entry name" value="Tetracyclin repressor-like, C-terminal domain"/>
    <property type="match status" value="1"/>
</dbReference>
<dbReference type="InterPro" id="IPR050109">
    <property type="entry name" value="HTH-type_TetR-like_transc_reg"/>
</dbReference>
<evidence type="ECO:0000256" key="4">
    <source>
        <dbReference type="PROSITE-ProRule" id="PRU00335"/>
    </source>
</evidence>
<dbReference type="InterPro" id="IPR041583">
    <property type="entry name" value="TetR_C_31"/>
</dbReference>
<dbReference type="EMBL" id="RBIL01000002">
    <property type="protein sequence ID" value="RKQ87170.1"/>
    <property type="molecule type" value="Genomic_DNA"/>
</dbReference>
<dbReference type="OrthoDB" id="6929199at2"/>
<dbReference type="PANTHER" id="PTHR30055:SF234">
    <property type="entry name" value="HTH-TYPE TRANSCRIPTIONAL REGULATOR BETI"/>
    <property type="match status" value="1"/>
</dbReference>
<keyword evidence="7" id="KW-1185">Reference proteome</keyword>
<proteinExistence type="predicted"/>
<dbReference type="Pfam" id="PF17940">
    <property type="entry name" value="TetR_C_31"/>
    <property type="match status" value="1"/>
</dbReference>
<accession>A0A660L6H4</accession>
<dbReference type="Proteomes" id="UP000278962">
    <property type="component" value="Unassembled WGS sequence"/>
</dbReference>
<reference evidence="6 7" key="1">
    <citation type="submission" date="2018-10" db="EMBL/GenBank/DDBJ databases">
        <title>Genomic Encyclopedia of Archaeal and Bacterial Type Strains, Phase II (KMG-II): from individual species to whole genera.</title>
        <authorList>
            <person name="Goeker M."/>
        </authorList>
    </citation>
    <scope>NUCLEOTIDE SEQUENCE [LARGE SCALE GENOMIC DNA]</scope>
    <source>
        <strain evidence="6 7">DSM 14954</strain>
    </source>
</reference>
<evidence type="ECO:0000256" key="1">
    <source>
        <dbReference type="ARBA" id="ARBA00023015"/>
    </source>
</evidence>
<organism evidence="6 7">
    <name type="scientific">Solirubrobacter pauli</name>
    <dbReference type="NCBI Taxonomy" id="166793"/>
    <lineage>
        <taxon>Bacteria</taxon>
        <taxon>Bacillati</taxon>
        <taxon>Actinomycetota</taxon>
        <taxon>Thermoleophilia</taxon>
        <taxon>Solirubrobacterales</taxon>
        <taxon>Solirubrobacteraceae</taxon>
        <taxon>Solirubrobacter</taxon>
    </lineage>
</organism>
<keyword evidence="1" id="KW-0805">Transcription regulation</keyword>
<sequence length="189" mass="20322">MPATRAEASQRVRDSIVEATVRIVAREGVAAVTHRGVAAEAGVSLSSTTWHYATKGDILEAALHWCADHEVSRIAAIADRVGTFDVTAWADELTDWLLEQLGPEREATIALYRLQAELLGSPGALAVHRQWGRGLRALGDQVLGGASEVDVRLIISALDGLRMSALASGEVEPDRLRTAVRRQLQALLA</sequence>
<dbReference type="RefSeq" id="WP_147447988.1">
    <property type="nucleotide sequence ID" value="NZ_RBIL01000002.1"/>
</dbReference>
<evidence type="ECO:0000313" key="6">
    <source>
        <dbReference type="EMBL" id="RKQ87170.1"/>
    </source>
</evidence>
<protein>
    <submittedName>
        <fullName evidence="6">TetR family transcriptional regulator</fullName>
    </submittedName>
</protein>